<name>A0ACB9S8W3_9MYRT</name>
<gene>
    <name evidence="1" type="ORF">MLD38_000198</name>
</gene>
<sequence length="134" mass="15157">MVTIFGMSEIGPWTLTVPVAKSSDTVLRMQARHSKSEKIAEDIDRSVQEIIDKVYEVVTVHIWNNGEAIEKTVDLLLEKETLTGDEFRAILGVFTDGNDKIGKIQGKQMVGVQKSRVLHQRTILVQLFRNKHVL</sequence>
<comment type="caution">
    <text evidence="1">The sequence shown here is derived from an EMBL/GenBank/DDBJ whole genome shotgun (WGS) entry which is preliminary data.</text>
</comment>
<dbReference type="Proteomes" id="UP001057402">
    <property type="component" value="Chromosome 1"/>
</dbReference>
<reference evidence="2" key="1">
    <citation type="journal article" date="2023" name="Front. Plant Sci.">
        <title>Chromosomal-level genome assembly of Melastoma candidum provides insights into trichome evolution.</title>
        <authorList>
            <person name="Zhong Y."/>
            <person name="Wu W."/>
            <person name="Sun C."/>
            <person name="Zou P."/>
            <person name="Liu Y."/>
            <person name="Dai S."/>
            <person name="Zhou R."/>
        </authorList>
    </citation>
    <scope>NUCLEOTIDE SEQUENCE [LARGE SCALE GENOMIC DNA]</scope>
</reference>
<organism evidence="1 2">
    <name type="scientific">Melastoma candidum</name>
    <dbReference type="NCBI Taxonomy" id="119954"/>
    <lineage>
        <taxon>Eukaryota</taxon>
        <taxon>Viridiplantae</taxon>
        <taxon>Streptophyta</taxon>
        <taxon>Embryophyta</taxon>
        <taxon>Tracheophyta</taxon>
        <taxon>Spermatophyta</taxon>
        <taxon>Magnoliopsida</taxon>
        <taxon>eudicotyledons</taxon>
        <taxon>Gunneridae</taxon>
        <taxon>Pentapetalae</taxon>
        <taxon>rosids</taxon>
        <taxon>malvids</taxon>
        <taxon>Myrtales</taxon>
        <taxon>Melastomataceae</taxon>
        <taxon>Melastomatoideae</taxon>
        <taxon>Melastomateae</taxon>
        <taxon>Melastoma</taxon>
    </lineage>
</organism>
<dbReference type="EMBL" id="CM042880">
    <property type="protein sequence ID" value="KAI4387795.1"/>
    <property type="molecule type" value="Genomic_DNA"/>
</dbReference>
<evidence type="ECO:0000313" key="1">
    <source>
        <dbReference type="EMBL" id="KAI4387795.1"/>
    </source>
</evidence>
<proteinExistence type="predicted"/>
<accession>A0ACB9S8W3</accession>
<evidence type="ECO:0000313" key="2">
    <source>
        <dbReference type="Proteomes" id="UP001057402"/>
    </source>
</evidence>
<protein>
    <submittedName>
        <fullName evidence="1">Uncharacterized protein</fullName>
    </submittedName>
</protein>
<keyword evidence="2" id="KW-1185">Reference proteome</keyword>